<keyword evidence="1 2" id="KW-0732">Signal</keyword>
<sequence length="198" mass="22952">MLVIPFALSCAIVGFAAAHGSHEKNENKAASWAEYHMIEEHHISNFDAPSFFTLHDFNGDGIWTADEVRRTYGLDDESLKDTEASVKDKAVKEVFKIFDPTDSGQISRETFIELSRSGKQLPDSGLGPGHHGDDEYEYEIHHFEKYHDENTQVEDLIHPEDIEHFRKHEEMEREQDRIEMEQRQQVVLSNIPAKFRRQ</sequence>
<feature type="chain" id="PRO_5005879475" evidence="2">
    <location>
        <begin position="19"/>
        <end position="198"/>
    </location>
</feature>
<dbReference type="PROSITE" id="PS50222">
    <property type="entry name" value="EF_HAND_2"/>
    <property type="match status" value="1"/>
</dbReference>
<dbReference type="Gene3D" id="1.10.238.10">
    <property type="entry name" value="EF-hand"/>
    <property type="match status" value="1"/>
</dbReference>
<evidence type="ECO:0000313" key="5">
    <source>
        <dbReference type="Proteomes" id="UP000038010"/>
    </source>
</evidence>
<dbReference type="Proteomes" id="UP000038010">
    <property type="component" value="Unassembled WGS sequence"/>
</dbReference>
<dbReference type="SUPFAM" id="SSF47473">
    <property type="entry name" value="EF-hand"/>
    <property type="match status" value="1"/>
</dbReference>
<dbReference type="InterPro" id="IPR040250">
    <property type="entry name" value="Nucleobindin"/>
</dbReference>
<dbReference type="RefSeq" id="XP_017999015.1">
    <property type="nucleotide sequence ID" value="XM_018144705.1"/>
</dbReference>
<keyword evidence="5" id="KW-1185">Reference proteome</keyword>
<dbReference type="PANTHER" id="PTHR19237:SF20">
    <property type="entry name" value="NUCLEOBINDIN 1"/>
    <property type="match status" value="1"/>
</dbReference>
<proteinExistence type="predicted"/>
<feature type="signal peptide" evidence="2">
    <location>
        <begin position="1"/>
        <end position="18"/>
    </location>
</feature>
<name>A0A0N1NZR2_9EURO</name>
<evidence type="ECO:0000256" key="1">
    <source>
        <dbReference type="ARBA" id="ARBA00022729"/>
    </source>
</evidence>
<dbReference type="GO" id="GO:0005793">
    <property type="term" value="C:endoplasmic reticulum-Golgi intermediate compartment"/>
    <property type="evidence" value="ECO:0007669"/>
    <property type="project" value="TreeGrafter"/>
</dbReference>
<protein>
    <submittedName>
        <fullName evidence="4">Putative calcium-binding protein</fullName>
    </submittedName>
</protein>
<dbReference type="VEuPathDB" id="FungiDB:AB675_4558"/>
<evidence type="ECO:0000313" key="4">
    <source>
        <dbReference type="EMBL" id="KPI39052.1"/>
    </source>
</evidence>
<dbReference type="InterPro" id="IPR002048">
    <property type="entry name" value="EF_hand_dom"/>
</dbReference>
<evidence type="ECO:0000259" key="3">
    <source>
        <dbReference type="PROSITE" id="PS50222"/>
    </source>
</evidence>
<comment type="caution">
    <text evidence="4">The sequence shown here is derived from an EMBL/GenBank/DDBJ whole genome shotgun (WGS) entry which is preliminary data.</text>
</comment>
<feature type="domain" description="EF-hand" evidence="3">
    <location>
        <begin position="86"/>
        <end position="121"/>
    </location>
</feature>
<dbReference type="EMBL" id="LFJN01000016">
    <property type="protein sequence ID" value="KPI39052.1"/>
    <property type="molecule type" value="Genomic_DNA"/>
</dbReference>
<dbReference type="AlphaFoldDB" id="A0A0N1NZR2"/>
<accession>A0A0N1NZR2</accession>
<organism evidence="4 5">
    <name type="scientific">Cyphellophora attinorum</name>
    <dbReference type="NCBI Taxonomy" id="1664694"/>
    <lineage>
        <taxon>Eukaryota</taxon>
        <taxon>Fungi</taxon>
        <taxon>Dikarya</taxon>
        <taxon>Ascomycota</taxon>
        <taxon>Pezizomycotina</taxon>
        <taxon>Eurotiomycetes</taxon>
        <taxon>Chaetothyriomycetidae</taxon>
        <taxon>Chaetothyriales</taxon>
        <taxon>Cyphellophoraceae</taxon>
        <taxon>Cyphellophora</taxon>
    </lineage>
</organism>
<dbReference type="PANTHER" id="PTHR19237">
    <property type="entry name" value="NUCLEOBINDIN"/>
    <property type="match status" value="1"/>
</dbReference>
<reference evidence="4 5" key="1">
    <citation type="submission" date="2015-06" db="EMBL/GenBank/DDBJ databases">
        <title>Draft genome of the ant-associated black yeast Phialophora attae CBS 131958.</title>
        <authorList>
            <person name="Moreno L.F."/>
            <person name="Stielow B.J."/>
            <person name="de Hoog S."/>
            <person name="Vicente V.A."/>
            <person name="Weiss V.A."/>
            <person name="de Vries M."/>
            <person name="Cruz L.M."/>
            <person name="Souza E.M."/>
        </authorList>
    </citation>
    <scope>NUCLEOTIDE SEQUENCE [LARGE SCALE GENOMIC DNA]</scope>
    <source>
        <strain evidence="4 5">CBS 131958</strain>
    </source>
</reference>
<gene>
    <name evidence="4" type="ORF">AB675_4558</name>
</gene>
<dbReference type="GO" id="GO:0005509">
    <property type="term" value="F:calcium ion binding"/>
    <property type="evidence" value="ECO:0007669"/>
    <property type="project" value="InterPro"/>
</dbReference>
<dbReference type="OrthoDB" id="289247at2759"/>
<evidence type="ECO:0000256" key="2">
    <source>
        <dbReference type="SAM" id="SignalP"/>
    </source>
</evidence>
<dbReference type="InterPro" id="IPR011992">
    <property type="entry name" value="EF-hand-dom_pair"/>
</dbReference>
<dbReference type="GeneID" id="28736585"/>